<comment type="caution">
    <text evidence="8">The sequence shown here is derived from an EMBL/GenBank/DDBJ whole genome shotgun (WGS) entry which is preliminary data.</text>
</comment>
<feature type="region of interest" description="Disordered" evidence="6">
    <location>
        <begin position="127"/>
        <end position="322"/>
    </location>
</feature>
<dbReference type="EMBL" id="KZ308461">
    <property type="protein sequence ID" value="KAG8230037.1"/>
    <property type="molecule type" value="Genomic_DNA"/>
</dbReference>
<feature type="compositionally biased region" description="Basic and acidic residues" evidence="6">
    <location>
        <begin position="750"/>
        <end position="766"/>
    </location>
</feature>
<sequence length="808" mass="91191">MFPPINGVMSHHNMRRNPRANRPSFGGRSSGPVSPWEGGLVPGGGIGGMGGGVGLGGSSNHHQQNAPNRMGGLLPTPVPQASNLLSHLSTPEAQLAIASNLLTTLLRPQPQHQQQQQQVAPLLNFSLGQLGGSSSPSPIHQLGMGMGHGPPHHQQHMAPSLMGRYQDGGGPMQRRRRVENRRQEPYSKMGNRSRDSSHPHHATQSRHQGSKGGQTPERKQAGGQGNWHSGVGKGRTPEGKSNRTDKKEDKEPPSSSPPVAINESKQEENKPNEEDKTKKDDQVERDEDGDVKKIKKDKDAKSEAMDEDDDSKMRGDDSPRASKFIGIPQSLLFCHVCQKHMWDEHSFENHLKGRAHQLMMTKLEDSYRIKVELMRHELKVAEQQREIELERMKRQGKKINTSREYCMMCDLQFFGNLLVHRKTVRHQKLKAFLHPRCIPCNKEFATRVEWDKHRLTPYHLKKTAESRKVGSDDDDFDLGDLVNSENFGDDEFDEKDIPVRTREEEEEEIVEIDKGKSKDEKDEKDEKDKMEEGDTVKDEVIQSAESPHKMLKYNPDVPVGQKLLKQVNGYYCRLCRRFFLHEEHAFQLHCRTLSHFSNYSALLKAKARAAEARERKEAKEEGEKRNSESQAEKKSSPKTASEAKRIRTQTEESKDEQVEEEIIIVKSEPCNENGAVEEAEITEVPVNETEVSVEKKSKGSDKYDPLEADGDSEDEVVDVPKAEPKVKQYNEEELLEVEEEDQVGEPEVIDLEKGNSEEADKSKSTEAEQNSKVAVSEEEEEMVPKGRGSPRGGTARRASLRARTRRRR</sequence>
<comment type="subcellular location">
    <subcellularLocation>
        <location evidence="1">Nucleus</location>
    </subcellularLocation>
</comment>
<feature type="compositionally biased region" description="Low complexity" evidence="6">
    <location>
        <begin position="127"/>
        <end position="143"/>
    </location>
</feature>
<feature type="compositionally biased region" description="Basic and acidic residues" evidence="6">
    <location>
        <begin position="311"/>
        <end position="320"/>
    </location>
</feature>
<dbReference type="Proteomes" id="UP000792457">
    <property type="component" value="Unassembled WGS sequence"/>
</dbReference>
<feature type="compositionally biased region" description="Acidic residues" evidence="6">
    <location>
        <begin position="731"/>
        <end position="749"/>
    </location>
</feature>
<dbReference type="AlphaFoldDB" id="A0A8K0K955"/>
<feature type="compositionally biased region" description="Basic residues" evidence="6">
    <location>
        <begin position="798"/>
        <end position="808"/>
    </location>
</feature>
<dbReference type="PANTHER" id="PTHR15491:SF9">
    <property type="entry name" value="CIP1-INTERACTING ZINC FINGER PROTEIN"/>
    <property type="match status" value="1"/>
</dbReference>
<evidence type="ECO:0000256" key="2">
    <source>
        <dbReference type="ARBA" id="ARBA00022723"/>
    </source>
</evidence>
<protein>
    <recommendedName>
        <fullName evidence="7">Matrin-type domain-containing protein</fullName>
    </recommendedName>
</protein>
<gene>
    <name evidence="8" type="ORF">J437_LFUL015256</name>
</gene>
<feature type="region of interest" description="Disordered" evidence="6">
    <location>
        <begin position="613"/>
        <end position="808"/>
    </location>
</feature>
<feature type="region of interest" description="Disordered" evidence="6">
    <location>
        <begin position="1"/>
        <end position="78"/>
    </location>
</feature>
<feature type="compositionally biased region" description="Basic and acidic residues" evidence="6">
    <location>
        <begin position="613"/>
        <end position="656"/>
    </location>
</feature>
<evidence type="ECO:0000313" key="8">
    <source>
        <dbReference type="EMBL" id="KAG8230037.1"/>
    </source>
</evidence>
<evidence type="ECO:0000256" key="1">
    <source>
        <dbReference type="ARBA" id="ARBA00004123"/>
    </source>
</evidence>
<feature type="compositionally biased region" description="Basic and acidic residues" evidence="6">
    <location>
        <begin position="235"/>
        <end position="252"/>
    </location>
</feature>
<dbReference type="GO" id="GO:0003676">
    <property type="term" value="F:nucleic acid binding"/>
    <property type="evidence" value="ECO:0007669"/>
    <property type="project" value="InterPro"/>
</dbReference>
<dbReference type="OrthoDB" id="6378952at2759"/>
<dbReference type="PANTHER" id="PTHR15491">
    <property type="match status" value="1"/>
</dbReference>
<feature type="compositionally biased region" description="Basic and acidic residues" evidence="6">
    <location>
        <begin position="718"/>
        <end position="730"/>
    </location>
</feature>
<feature type="compositionally biased region" description="Basic and acidic residues" evidence="6">
    <location>
        <begin position="511"/>
        <end position="538"/>
    </location>
</feature>
<evidence type="ECO:0000256" key="6">
    <source>
        <dbReference type="SAM" id="MobiDB-lite"/>
    </source>
</evidence>
<dbReference type="SUPFAM" id="SSF57667">
    <property type="entry name" value="beta-beta-alpha zinc fingers"/>
    <property type="match status" value="1"/>
</dbReference>
<feature type="domain" description="Matrin-type" evidence="7">
    <location>
        <begin position="570"/>
        <end position="601"/>
    </location>
</feature>
<evidence type="ECO:0000259" key="7">
    <source>
        <dbReference type="PROSITE" id="PS50171"/>
    </source>
</evidence>
<evidence type="ECO:0000256" key="3">
    <source>
        <dbReference type="ARBA" id="ARBA00022771"/>
    </source>
</evidence>
<reference evidence="8" key="2">
    <citation type="submission" date="2017-10" db="EMBL/GenBank/DDBJ databases">
        <title>Ladona fulva Genome sequencing and assembly.</title>
        <authorList>
            <person name="Murali S."/>
            <person name="Richards S."/>
            <person name="Bandaranaike D."/>
            <person name="Bellair M."/>
            <person name="Blankenburg K."/>
            <person name="Chao H."/>
            <person name="Dinh H."/>
            <person name="Doddapaneni H."/>
            <person name="Dugan-Rocha S."/>
            <person name="Elkadiri S."/>
            <person name="Gnanaolivu R."/>
            <person name="Hernandez B."/>
            <person name="Skinner E."/>
            <person name="Javaid M."/>
            <person name="Lee S."/>
            <person name="Li M."/>
            <person name="Ming W."/>
            <person name="Munidasa M."/>
            <person name="Muniz J."/>
            <person name="Nguyen L."/>
            <person name="Hughes D."/>
            <person name="Osuji N."/>
            <person name="Pu L.-L."/>
            <person name="Puazo M."/>
            <person name="Qu C."/>
            <person name="Quiroz J."/>
            <person name="Raj R."/>
            <person name="Weissenberger G."/>
            <person name="Xin Y."/>
            <person name="Zou X."/>
            <person name="Han Y."/>
            <person name="Worley K."/>
            <person name="Muzny D."/>
            <person name="Gibbs R."/>
        </authorList>
    </citation>
    <scope>NUCLEOTIDE SEQUENCE</scope>
    <source>
        <strain evidence="8">Sampled in the wild</strain>
    </source>
</reference>
<keyword evidence="5" id="KW-0539">Nucleus</keyword>
<evidence type="ECO:0000256" key="4">
    <source>
        <dbReference type="ARBA" id="ARBA00022833"/>
    </source>
</evidence>
<feature type="compositionally biased region" description="Gly residues" evidence="6">
    <location>
        <begin position="40"/>
        <end position="57"/>
    </location>
</feature>
<feature type="compositionally biased region" description="Basic and acidic residues" evidence="6">
    <location>
        <begin position="290"/>
        <end position="304"/>
    </location>
</feature>
<dbReference type="InterPro" id="IPR026811">
    <property type="entry name" value="CIZ1"/>
</dbReference>
<proteinExistence type="predicted"/>
<reference evidence="8" key="1">
    <citation type="submission" date="2013-04" db="EMBL/GenBank/DDBJ databases">
        <authorList>
            <person name="Qu J."/>
            <person name="Murali S.C."/>
            <person name="Bandaranaike D."/>
            <person name="Bellair M."/>
            <person name="Blankenburg K."/>
            <person name="Chao H."/>
            <person name="Dinh H."/>
            <person name="Doddapaneni H."/>
            <person name="Downs B."/>
            <person name="Dugan-Rocha S."/>
            <person name="Elkadiri S."/>
            <person name="Gnanaolivu R.D."/>
            <person name="Hernandez B."/>
            <person name="Javaid M."/>
            <person name="Jayaseelan J.C."/>
            <person name="Lee S."/>
            <person name="Li M."/>
            <person name="Ming W."/>
            <person name="Munidasa M."/>
            <person name="Muniz J."/>
            <person name="Nguyen L."/>
            <person name="Ongeri F."/>
            <person name="Osuji N."/>
            <person name="Pu L.-L."/>
            <person name="Puazo M."/>
            <person name="Qu C."/>
            <person name="Quiroz J."/>
            <person name="Raj R."/>
            <person name="Weissenberger G."/>
            <person name="Xin Y."/>
            <person name="Zou X."/>
            <person name="Han Y."/>
            <person name="Richards S."/>
            <person name="Worley K."/>
            <person name="Muzny D."/>
            <person name="Gibbs R."/>
        </authorList>
    </citation>
    <scope>NUCLEOTIDE SEQUENCE</scope>
    <source>
        <strain evidence="8">Sampled in the wild</strain>
    </source>
</reference>
<dbReference type="GO" id="GO:0005634">
    <property type="term" value="C:nucleus"/>
    <property type="evidence" value="ECO:0007669"/>
    <property type="project" value="UniProtKB-SubCell"/>
</dbReference>
<feature type="compositionally biased region" description="Acidic residues" evidence="6">
    <location>
        <begin position="706"/>
        <end position="717"/>
    </location>
</feature>
<evidence type="ECO:0000313" key="9">
    <source>
        <dbReference type="Proteomes" id="UP000792457"/>
    </source>
</evidence>
<keyword evidence="2" id="KW-0479">Metal-binding</keyword>
<feature type="compositionally biased region" description="Basic and acidic residues" evidence="6">
    <location>
        <begin position="264"/>
        <end position="282"/>
    </location>
</feature>
<dbReference type="SMART" id="SM00451">
    <property type="entry name" value="ZnF_U1"/>
    <property type="match status" value="2"/>
</dbReference>
<feature type="compositionally biased region" description="Polar residues" evidence="6">
    <location>
        <begin position="58"/>
        <end position="67"/>
    </location>
</feature>
<dbReference type="InterPro" id="IPR013087">
    <property type="entry name" value="Znf_C2H2_type"/>
</dbReference>
<keyword evidence="3" id="KW-0863">Zinc-finger</keyword>
<dbReference type="PROSITE" id="PS00028">
    <property type="entry name" value="ZINC_FINGER_C2H2_1"/>
    <property type="match status" value="1"/>
</dbReference>
<evidence type="ECO:0000256" key="5">
    <source>
        <dbReference type="ARBA" id="ARBA00023242"/>
    </source>
</evidence>
<dbReference type="InterPro" id="IPR000690">
    <property type="entry name" value="Matrin/U1-C_Znf_C2H2"/>
</dbReference>
<dbReference type="InterPro" id="IPR036236">
    <property type="entry name" value="Znf_C2H2_sf"/>
</dbReference>
<feature type="compositionally biased region" description="Basic and acidic residues" evidence="6">
    <location>
        <begin position="692"/>
        <end position="705"/>
    </location>
</feature>
<keyword evidence="4" id="KW-0862">Zinc</keyword>
<dbReference type="InterPro" id="IPR056345">
    <property type="entry name" value="Znf-C2H2_CIZ1"/>
</dbReference>
<dbReference type="GO" id="GO:0008270">
    <property type="term" value="F:zinc ion binding"/>
    <property type="evidence" value="ECO:0007669"/>
    <property type="project" value="UniProtKB-KW"/>
</dbReference>
<keyword evidence="9" id="KW-1185">Reference proteome</keyword>
<dbReference type="InterPro" id="IPR003604">
    <property type="entry name" value="Matrin/U1-like-C_Znf_C2H2"/>
</dbReference>
<organism evidence="8 9">
    <name type="scientific">Ladona fulva</name>
    <name type="common">Scarce chaser dragonfly</name>
    <name type="synonym">Libellula fulva</name>
    <dbReference type="NCBI Taxonomy" id="123851"/>
    <lineage>
        <taxon>Eukaryota</taxon>
        <taxon>Metazoa</taxon>
        <taxon>Ecdysozoa</taxon>
        <taxon>Arthropoda</taxon>
        <taxon>Hexapoda</taxon>
        <taxon>Insecta</taxon>
        <taxon>Pterygota</taxon>
        <taxon>Palaeoptera</taxon>
        <taxon>Odonata</taxon>
        <taxon>Epiprocta</taxon>
        <taxon>Anisoptera</taxon>
        <taxon>Libelluloidea</taxon>
        <taxon>Libellulidae</taxon>
        <taxon>Ladona</taxon>
    </lineage>
</organism>
<accession>A0A8K0K955</accession>
<dbReference type="PROSITE" id="PS50171">
    <property type="entry name" value="ZF_MATRIN"/>
    <property type="match status" value="1"/>
</dbReference>
<feature type="region of interest" description="Disordered" evidence="6">
    <location>
        <begin position="480"/>
        <end position="538"/>
    </location>
</feature>
<dbReference type="Pfam" id="PF23330">
    <property type="entry name" value="zf-C2H2_14"/>
    <property type="match status" value="1"/>
</dbReference>
<name>A0A8K0K955_LADFU</name>